<gene>
    <name evidence="1" type="ORF">GSTUM_00006618001</name>
</gene>
<name>D5GEW5_TUBMM</name>
<protein>
    <submittedName>
        <fullName evidence="1">(Perigord truffle) hypothetical protein</fullName>
    </submittedName>
</protein>
<sequence>MLYLTWNSVERYWWSARGYCDGAQRTPAEHSGYGIASWLPEISRLCRDCRHMTGGGRAGSRGANQGS</sequence>
<organism evidence="1 2">
    <name type="scientific">Tuber melanosporum (strain Mel28)</name>
    <name type="common">Perigord black truffle</name>
    <dbReference type="NCBI Taxonomy" id="656061"/>
    <lineage>
        <taxon>Eukaryota</taxon>
        <taxon>Fungi</taxon>
        <taxon>Dikarya</taxon>
        <taxon>Ascomycota</taxon>
        <taxon>Pezizomycotina</taxon>
        <taxon>Pezizomycetes</taxon>
        <taxon>Pezizales</taxon>
        <taxon>Tuberaceae</taxon>
        <taxon>Tuber</taxon>
    </lineage>
</organism>
<dbReference type="GeneID" id="9188596"/>
<dbReference type="RefSeq" id="XP_002838867.1">
    <property type="nucleotide sequence ID" value="XM_002838821.1"/>
</dbReference>
<evidence type="ECO:0000313" key="1">
    <source>
        <dbReference type="EMBL" id="CAZ83058.1"/>
    </source>
</evidence>
<keyword evidence="2" id="KW-1185">Reference proteome</keyword>
<dbReference type="HOGENOM" id="CLU_2814285_0_0_1"/>
<dbReference type="AlphaFoldDB" id="D5GEW5"/>
<dbReference type="InParanoid" id="D5GEW5"/>
<reference evidence="1 2" key="1">
    <citation type="journal article" date="2010" name="Nature">
        <title>Perigord black truffle genome uncovers evolutionary origins and mechanisms of symbiosis.</title>
        <authorList>
            <person name="Martin F."/>
            <person name="Kohler A."/>
            <person name="Murat C."/>
            <person name="Balestrini R."/>
            <person name="Coutinho P.M."/>
            <person name="Jaillon O."/>
            <person name="Montanini B."/>
            <person name="Morin E."/>
            <person name="Noel B."/>
            <person name="Percudani R."/>
            <person name="Porcel B."/>
            <person name="Rubini A."/>
            <person name="Amicucci A."/>
            <person name="Amselem J."/>
            <person name="Anthouard V."/>
            <person name="Arcioni S."/>
            <person name="Artiguenave F."/>
            <person name="Aury J.M."/>
            <person name="Ballario P."/>
            <person name="Bolchi A."/>
            <person name="Brenna A."/>
            <person name="Brun A."/>
            <person name="Buee M."/>
            <person name="Cantarel B."/>
            <person name="Chevalier G."/>
            <person name="Couloux A."/>
            <person name="Da Silva C."/>
            <person name="Denoeud F."/>
            <person name="Duplessis S."/>
            <person name="Ghignone S."/>
            <person name="Hilselberger B."/>
            <person name="Iotti M."/>
            <person name="Marcais B."/>
            <person name="Mello A."/>
            <person name="Miranda M."/>
            <person name="Pacioni G."/>
            <person name="Quesneville H."/>
            <person name="Riccioni C."/>
            <person name="Ruotolo R."/>
            <person name="Splivallo R."/>
            <person name="Stocchi V."/>
            <person name="Tisserant E."/>
            <person name="Viscomi A.R."/>
            <person name="Zambonelli A."/>
            <person name="Zampieri E."/>
            <person name="Henrissat B."/>
            <person name="Lebrun M.H."/>
            <person name="Paolocci F."/>
            <person name="Bonfante P."/>
            <person name="Ottonello S."/>
            <person name="Wincker P."/>
        </authorList>
    </citation>
    <scope>NUCLEOTIDE SEQUENCE [LARGE SCALE GENOMIC DNA]</scope>
    <source>
        <strain evidence="1 2">Mel28</strain>
    </source>
</reference>
<accession>D5GEW5</accession>
<dbReference type="Proteomes" id="UP000006911">
    <property type="component" value="Unassembled WGS sequence"/>
</dbReference>
<dbReference type="KEGG" id="tml:GSTUM_00006618001"/>
<evidence type="ECO:0000313" key="2">
    <source>
        <dbReference type="Proteomes" id="UP000006911"/>
    </source>
</evidence>
<proteinExistence type="predicted"/>
<dbReference type="EMBL" id="FN430197">
    <property type="protein sequence ID" value="CAZ83058.1"/>
    <property type="molecule type" value="Genomic_DNA"/>
</dbReference>